<protein>
    <submittedName>
        <fullName evidence="2">Uncharacterized protein</fullName>
    </submittedName>
</protein>
<feature type="compositionally biased region" description="Basic and acidic residues" evidence="1">
    <location>
        <begin position="22"/>
        <end position="32"/>
    </location>
</feature>
<reference evidence="2" key="1">
    <citation type="submission" date="2020-04" db="EMBL/GenBank/DDBJ databases">
        <authorList>
            <person name="Chiriac C."/>
            <person name="Salcher M."/>
            <person name="Ghai R."/>
            <person name="Kavagutti S V."/>
        </authorList>
    </citation>
    <scope>NUCLEOTIDE SEQUENCE</scope>
</reference>
<evidence type="ECO:0000256" key="1">
    <source>
        <dbReference type="SAM" id="MobiDB-lite"/>
    </source>
</evidence>
<sequence length="170" mass="17889">MARDKEDKAVEGKDFIWVAAKDSKGNIIKDGKGNAVKTRKFGKNLAPESSPATKPQTSTKSAPKPPAGMKSSPRPKARPEKPSIVGPATKAPQVKGSGTGMAGAVGSAVKKGITAMTSGPAAKTPNRAEAYKGQTNPDAKRLKKLREDLAAQKRRSSVKSGMTLRERNQP</sequence>
<feature type="region of interest" description="Disordered" evidence="1">
    <location>
        <begin position="22"/>
        <end position="104"/>
    </location>
</feature>
<organism evidence="2">
    <name type="scientific">uncultured Caudovirales phage</name>
    <dbReference type="NCBI Taxonomy" id="2100421"/>
    <lineage>
        <taxon>Viruses</taxon>
        <taxon>Duplodnaviria</taxon>
        <taxon>Heunggongvirae</taxon>
        <taxon>Uroviricota</taxon>
        <taxon>Caudoviricetes</taxon>
        <taxon>Peduoviridae</taxon>
        <taxon>Maltschvirus</taxon>
        <taxon>Maltschvirus maltsch</taxon>
    </lineage>
</organism>
<name>A0A6J5P8I7_9CAUD</name>
<accession>A0A6J5P8I7</accession>
<feature type="region of interest" description="Disordered" evidence="1">
    <location>
        <begin position="116"/>
        <end position="170"/>
    </location>
</feature>
<feature type="compositionally biased region" description="Polar residues" evidence="1">
    <location>
        <begin position="50"/>
        <end position="61"/>
    </location>
</feature>
<gene>
    <name evidence="2" type="ORF">UFOVP858_37</name>
</gene>
<dbReference type="EMBL" id="LR796806">
    <property type="protein sequence ID" value="CAB4167517.1"/>
    <property type="molecule type" value="Genomic_DNA"/>
</dbReference>
<evidence type="ECO:0000313" key="2">
    <source>
        <dbReference type="EMBL" id="CAB4167517.1"/>
    </source>
</evidence>
<proteinExistence type="predicted"/>